<dbReference type="PROSITE" id="PS00221">
    <property type="entry name" value="MIP"/>
    <property type="match status" value="1"/>
</dbReference>
<keyword evidence="3 7" id="KW-0813">Transport</keyword>
<protein>
    <submittedName>
        <fullName evidence="9">Glycerol uptake facilitator protein</fullName>
    </submittedName>
</protein>
<evidence type="ECO:0000256" key="2">
    <source>
        <dbReference type="ARBA" id="ARBA00006175"/>
    </source>
</evidence>
<organism evidence="9 12">
    <name type="scientific">Saccharopolyspora kobensis</name>
    <dbReference type="NCBI Taxonomy" id="146035"/>
    <lineage>
        <taxon>Bacteria</taxon>
        <taxon>Bacillati</taxon>
        <taxon>Actinomycetota</taxon>
        <taxon>Actinomycetes</taxon>
        <taxon>Pseudonocardiales</taxon>
        <taxon>Pseudonocardiaceae</taxon>
        <taxon>Saccharopolyspora</taxon>
    </lineage>
</organism>
<evidence type="ECO:0000256" key="7">
    <source>
        <dbReference type="RuleBase" id="RU000477"/>
    </source>
</evidence>
<comment type="similarity">
    <text evidence="2 7">Belongs to the MIP/aquaporin (TC 1.A.8) family.</text>
</comment>
<gene>
    <name evidence="9" type="ORF">SAMN02982929_05926</name>
    <name evidence="10" type="ORF">SAMN05216506_105361</name>
</gene>
<evidence type="ECO:0000256" key="8">
    <source>
        <dbReference type="SAM" id="Phobius"/>
    </source>
</evidence>
<dbReference type="PANTHER" id="PTHR43829:SF9">
    <property type="entry name" value="AQUAPORIN-9"/>
    <property type="match status" value="1"/>
</dbReference>
<dbReference type="Pfam" id="PF00230">
    <property type="entry name" value="MIP"/>
    <property type="match status" value="1"/>
</dbReference>
<dbReference type="GO" id="GO:0015254">
    <property type="term" value="F:glycerol channel activity"/>
    <property type="evidence" value="ECO:0007669"/>
    <property type="project" value="TreeGrafter"/>
</dbReference>
<accession>A0A1I1U7T6</accession>
<feature type="transmembrane region" description="Helical" evidence="8">
    <location>
        <begin position="225"/>
        <end position="250"/>
    </location>
</feature>
<dbReference type="Gene3D" id="1.20.1080.10">
    <property type="entry name" value="Glycerol uptake facilitator protein"/>
    <property type="match status" value="1"/>
</dbReference>
<feature type="transmembrane region" description="Helical" evidence="8">
    <location>
        <begin position="174"/>
        <end position="198"/>
    </location>
</feature>
<reference evidence="9" key="1">
    <citation type="submission" date="2016-10" db="EMBL/GenBank/DDBJ databases">
        <authorList>
            <person name="de Groot N.N."/>
        </authorList>
    </citation>
    <scope>NUCLEOTIDE SEQUENCE [LARGE SCALE GENOMIC DNA]</scope>
    <source>
        <strain evidence="9">ATCC 20501</strain>
    </source>
</reference>
<dbReference type="Proteomes" id="UP000199690">
    <property type="component" value="Unassembled WGS sequence"/>
</dbReference>
<comment type="subcellular location">
    <subcellularLocation>
        <location evidence="1">Membrane</location>
        <topology evidence="1">Multi-pass membrane protein</topology>
    </subcellularLocation>
</comment>
<dbReference type="InterPro" id="IPR022357">
    <property type="entry name" value="MIP_CS"/>
</dbReference>
<sequence length="251" mass="25863">MTISLGEIFLWEMLGTAVLTLMGCGVVANNVLRKTGGHDTGFLMVNFGWGFAVFAGASIAEPTGAHINPAVTLGLAVNGQTAWSDVPVYIVAQLIGGTLGAVLCWAVYKLQFDTHDDPRNTLGIFSTAPTVRNAPWNLVTETIATFVLVFWIILSPQAGPGGTDGVPTFGNSALGYAAVAFLVIGIGNSLGGPTGYAINPARDLGPRIAYAILPIRGKGSADWGYSWVPIVGPILGGVLAGALALALPIAS</sequence>
<feature type="transmembrane region" description="Helical" evidence="8">
    <location>
        <begin position="40"/>
        <end position="60"/>
    </location>
</feature>
<evidence type="ECO:0000313" key="11">
    <source>
        <dbReference type="Proteomes" id="UP000199690"/>
    </source>
</evidence>
<dbReference type="Proteomes" id="UP000236729">
    <property type="component" value="Unassembled WGS sequence"/>
</dbReference>
<dbReference type="InterPro" id="IPR023271">
    <property type="entry name" value="Aquaporin-like"/>
</dbReference>
<dbReference type="EMBL" id="FNVB01000010">
    <property type="protein sequence ID" value="SEG94479.1"/>
    <property type="molecule type" value="Genomic_DNA"/>
</dbReference>
<evidence type="ECO:0000256" key="4">
    <source>
        <dbReference type="ARBA" id="ARBA00022692"/>
    </source>
</evidence>
<dbReference type="InterPro" id="IPR050363">
    <property type="entry name" value="MIP/Aquaporin"/>
</dbReference>
<dbReference type="EMBL" id="FOME01000005">
    <property type="protein sequence ID" value="SFD64783.1"/>
    <property type="molecule type" value="Genomic_DNA"/>
</dbReference>
<dbReference type="PANTHER" id="PTHR43829">
    <property type="entry name" value="AQUAPORIN OR AQUAGLYCEROPORIN RELATED"/>
    <property type="match status" value="1"/>
</dbReference>
<accession>A0A1H6EBR2</accession>
<dbReference type="AlphaFoldDB" id="A0A1H6EBR2"/>
<feature type="transmembrane region" description="Helical" evidence="8">
    <location>
        <begin position="88"/>
        <end position="108"/>
    </location>
</feature>
<keyword evidence="11" id="KW-1185">Reference proteome</keyword>
<evidence type="ECO:0000313" key="9">
    <source>
        <dbReference type="EMBL" id="SEG94479.1"/>
    </source>
</evidence>
<dbReference type="PRINTS" id="PR00783">
    <property type="entry name" value="MINTRINSICP"/>
</dbReference>
<proteinExistence type="inferred from homology"/>
<keyword evidence="5 8" id="KW-1133">Transmembrane helix</keyword>
<dbReference type="SUPFAM" id="SSF81338">
    <property type="entry name" value="Aquaporin-like"/>
    <property type="match status" value="1"/>
</dbReference>
<dbReference type="InterPro" id="IPR000425">
    <property type="entry name" value="MIP"/>
</dbReference>
<evidence type="ECO:0000256" key="5">
    <source>
        <dbReference type="ARBA" id="ARBA00022989"/>
    </source>
</evidence>
<reference evidence="11 12" key="2">
    <citation type="submission" date="2016-10" db="EMBL/GenBank/DDBJ databases">
        <authorList>
            <person name="Varghese N."/>
            <person name="Submissions S."/>
        </authorList>
    </citation>
    <scope>NUCLEOTIDE SEQUENCE [LARGE SCALE GENOMIC DNA]</scope>
    <source>
        <strain evidence="12">ATCC 20501</strain>
        <strain evidence="10 11">CGMCC 4.3529</strain>
    </source>
</reference>
<evidence type="ECO:0000256" key="6">
    <source>
        <dbReference type="ARBA" id="ARBA00023136"/>
    </source>
</evidence>
<evidence type="ECO:0000256" key="3">
    <source>
        <dbReference type="ARBA" id="ARBA00022448"/>
    </source>
</evidence>
<evidence type="ECO:0000313" key="12">
    <source>
        <dbReference type="Proteomes" id="UP000236729"/>
    </source>
</evidence>
<evidence type="ECO:0000313" key="10">
    <source>
        <dbReference type="EMBL" id="SFD64783.1"/>
    </source>
</evidence>
<keyword evidence="6 8" id="KW-0472">Membrane</keyword>
<keyword evidence="4 7" id="KW-0812">Transmembrane</keyword>
<dbReference type="SMR" id="A0A1H6EBR2"/>
<name>A0A1H6EBR2_9PSEU</name>
<dbReference type="GO" id="GO:0005886">
    <property type="term" value="C:plasma membrane"/>
    <property type="evidence" value="ECO:0007669"/>
    <property type="project" value="TreeGrafter"/>
</dbReference>
<feature type="transmembrane region" description="Helical" evidence="8">
    <location>
        <begin position="6"/>
        <end position="28"/>
    </location>
</feature>
<feature type="transmembrane region" description="Helical" evidence="8">
    <location>
        <begin position="136"/>
        <end position="154"/>
    </location>
</feature>
<evidence type="ECO:0000256" key="1">
    <source>
        <dbReference type="ARBA" id="ARBA00004141"/>
    </source>
</evidence>